<dbReference type="GO" id="GO:0016787">
    <property type="term" value="F:hydrolase activity"/>
    <property type="evidence" value="ECO:0007669"/>
    <property type="project" value="UniProtKB-ARBA"/>
</dbReference>
<feature type="signal peptide" evidence="2">
    <location>
        <begin position="1"/>
        <end position="23"/>
    </location>
</feature>
<dbReference type="Gene3D" id="3.40.720.10">
    <property type="entry name" value="Alkaline Phosphatase, subunit A"/>
    <property type="match status" value="1"/>
</dbReference>
<evidence type="ECO:0000313" key="4">
    <source>
        <dbReference type="Proteomes" id="UP000276133"/>
    </source>
</evidence>
<dbReference type="AlphaFoldDB" id="A0A3M7P2R4"/>
<dbReference type="STRING" id="10195.A0A3M7P2R4"/>
<sequence length="479" mass="54986">MIKREPVHFLVCLLFFEFAVISCFQNQPNPLLLLISFDGFRWDYLSRGHLPNFEYLKTAGSYANYVKNTFSTVTFPNHWSIVTGLYQESHGILNNHIFDPELNKTFHTNKESMNTLWYDPFNIAEPIWTLNEKKGNNRLSAAEWLGSNIIFNKTSVTSVDYNTSRTYNDIIDQFIKFFTDAKRPINFGAVYFDEPDATGHKYGPDSKELLEKLNELDSNLGYLIDKLKSNKLFDSLNIIITSDHGMQSVQENNNICLEKHVDLNLFDVYGGVVSKNLFLKNYSDMTNVYQKLKNISNLDVYNKSEFPEKYHYKKNNRFGDILIVAKLGYIIYEKCTDLSASTLKGAHGYYNNESSMFPIFLAKGPAIRKNYRIENFDIVDIYPFMCAILDLEPGINNGSISNVESMLKKFSRRHLILYAFISLTPIATAILTAFFLFFINKRSNLPGQTTNAYDGYKILSTSETNSLANNDELADNAEL</sequence>
<dbReference type="SUPFAM" id="SSF53649">
    <property type="entry name" value="Alkaline phosphatase-like"/>
    <property type="match status" value="1"/>
</dbReference>
<feature type="chain" id="PRO_5017947255" evidence="2">
    <location>
        <begin position="24"/>
        <end position="479"/>
    </location>
</feature>
<dbReference type="Gene3D" id="3.30.1360.180">
    <property type="match status" value="1"/>
</dbReference>
<dbReference type="InterPro" id="IPR002591">
    <property type="entry name" value="Phosphodiest/P_Trfase"/>
</dbReference>
<organism evidence="3 4">
    <name type="scientific">Brachionus plicatilis</name>
    <name type="common">Marine rotifer</name>
    <name type="synonym">Brachionus muelleri</name>
    <dbReference type="NCBI Taxonomy" id="10195"/>
    <lineage>
        <taxon>Eukaryota</taxon>
        <taxon>Metazoa</taxon>
        <taxon>Spiralia</taxon>
        <taxon>Gnathifera</taxon>
        <taxon>Rotifera</taxon>
        <taxon>Eurotatoria</taxon>
        <taxon>Monogononta</taxon>
        <taxon>Pseudotrocha</taxon>
        <taxon>Ploima</taxon>
        <taxon>Brachionidae</taxon>
        <taxon>Brachionus</taxon>
    </lineage>
</organism>
<protein>
    <submittedName>
        <fullName evidence="3">Ectonucleotide pyrophosphatase phosphodiesterase family member 5</fullName>
    </submittedName>
</protein>
<comment type="caution">
    <text evidence="3">The sequence shown here is derived from an EMBL/GenBank/DDBJ whole genome shotgun (WGS) entry which is preliminary data.</text>
</comment>
<reference evidence="3 4" key="1">
    <citation type="journal article" date="2018" name="Sci. Rep.">
        <title>Genomic signatures of local adaptation to the degree of environmental predictability in rotifers.</title>
        <authorList>
            <person name="Franch-Gras L."/>
            <person name="Hahn C."/>
            <person name="Garcia-Roger E.M."/>
            <person name="Carmona M.J."/>
            <person name="Serra M."/>
            <person name="Gomez A."/>
        </authorList>
    </citation>
    <scope>NUCLEOTIDE SEQUENCE [LARGE SCALE GENOMIC DNA]</scope>
    <source>
        <strain evidence="3">HYR1</strain>
    </source>
</reference>
<evidence type="ECO:0000313" key="3">
    <source>
        <dbReference type="EMBL" id="RMZ92964.1"/>
    </source>
</evidence>
<keyword evidence="1" id="KW-1133">Transmembrane helix</keyword>
<dbReference type="EMBL" id="REGN01014163">
    <property type="protein sequence ID" value="RMZ92964.1"/>
    <property type="molecule type" value="Genomic_DNA"/>
</dbReference>
<proteinExistence type="predicted"/>
<keyword evidence="1" id="KW-0472">Membrane</keyword>
<accession>A0A3M7P2R4</accession>
<dbReference type="Pfam" id="PF01663">
    <property type="entry name" value="Phosphodiest"/>
    <property type="match status" value="1"/>
</dbReference>
<evidence type="ECO:0000256" key="1">
    <source>
        <dbReference type="SAM" id="Phobius"/>
    </source>
</evidence>
<dbReference type="OrthoDB" id="415411at2759"/>
<keyword evidence="1" id="KW-0812">Transmembrane</keyword>
<feature type="transmembrane region" description="Helical" evidence="1">
    <location>
        <begin position="415"/>
        <end position="439"/>
    </location>
</feature>
<dbReference type="Proteomes" id="UP000276133">
    <property type="component" value="Unassembled WGS sequence"/>
</dbReference>
<dbReference type="InterPro" id="IPR017850">
    <property type="entry name" value="Alkaline_phosphatase_core_sf"/>
</dbReference>
<dbReference type="PANTHER" id="PTHR10151">
    <property type="entry name" value="ECTONUCLEOTIDE PYROPHOSPHATASE/PHOSPHODIESTERASE"/>
    <property type="match status" value="1"/>
</dbReference>
<dbReference type="PANTHER" id="PTHR10151:SF120">
    <property type="entry name" value="BIS(5'-ADENOSYL)-TRIPHOSPHATASE"/>
    <property type="match status" value="1"/>
</dbReference>
<keyword evidence="2" id="KW-0732">Signal</keyword>
<evidence type="ECO:0000256" key="2">
    <source>
        <dbReference type="SAM" id="SignalP"/>
    </source>
</evidence>
<name>A0A3M7P2R4_BRAPC</name>
<dbReference type="CDD" id="cd16018">
    <property type="entry name" value="Enpp"/>
    <property type="match status" value="1"/>
</dbReference>
<gene>
    <name evidence="3" type="ORF">BpHYR1_028026</name>
</gene>
<keyword evidence="4" id="KW-1185">Reference proteome</keyword>